<protein>
    <submittedName>
        <fullName evidence="2">Uncharacterized protein</fullName>
    </submittedName>
</protein>
<evidence type="ECO:0000313" key="3">
    <source>
        <dbReference type="Proteomes" id="UP000033710"/>
    </source>
</evidence>
<dbReference type="GeneID" id="27672041"/>
<comment type="caution">
    <text evidence="2">The sequence shown here is derived from an EMBL/GenBank/DDBJ whole genome shotgun (WGS) entry which is preliminary data.</text>
</comment>
<reference evidence="2 3" key="1">
    <citation type="journal article" date="2014" name="BMC Genomics">
        <title>Comparative genomics of the major fungal agents of human and animal Sporotrichosis: Sporothrix schenckii and Sporothrix brasiliensis.</title>
        <authorList>
            <person name="Teixeira M.M."/>
            <person name="de Almeida L.G."/>
            <person name="Kubitschek-Barreira P."/>
            <person name="Alves F.L."/>
            <person name="Kioshima E.S."/>
            <person name="Abadio A.K."/>
            <person name="Fernandes L."/>
            <person name="Derengowski L.S."/>
            <person name="Ferreira K.S."/>
            <person name="Souza R.C."/>
            <person name="Ruiz J.C."/>
            <person name="de Andrade N.C."/>
            <person name="Paes H.C."/>
            <person name="Nicola A.M."/>
            <person name="Albuquerque P."/>
            <person name="Gerber A.L."/>
            <person name="Martins V.P."/>
            <person name="Peconick L.D."/>
            <person name="Neto A.V."/>
            <person name="Chaucanez C.B."/>
            <person name="Silva P.A."/>
            <person name="Cunha O.L."/>
            <person name="de Oliveira F.F."/>
            <person name="dos Santos T.C."/>
            <person name="Barros A.L."/>
            <person name="Soares M.A."/>
            <person name="de Oliveira L.M."/>
            <person name="Marini M.M."/>
            <person name="Villalobos-Duno H."/>
            <person name="Cunha M.M."/>
            <person name="de Hoog S."/>
            <person name="da Silveira J.F."/>
            <person name="Henrissat B."/>
            <person name="Nino-Vega G.A."/>
            <person name="Cisalpino P.S."/>
            <person name="Mora-Montes H.M."/>
            <person name="Almeida S.R."/>
            <person name="Stajich J.E."/>
            <person name="Lopes-Bezerra L.M."/>
            <person name="Vasconcelos A.T."/>
            <person name="Felipe M.S."/>
        </authorList>
    </citation>
    <scope>NUCLEOTIDE SEQUENCE [LARGE SCALE GENOMIC DNA]</scope>
    <source>
        <strain evidence="2 3">1099-18</strain>
    </source>
</reference>
<feature type="region of interest" description="Disordered" evidence="1">
    <location>
        <begin position="46"/>
        <end position="70"/>
    </location>
</feature>
<evidence type="ECO:0000313" key="2">
    <source>
        <dbReference type="EMBL" id="KJR85621.1"/>
    </source>
</evidence>
<proteinExistence type="predicted"/>
<name>A0A0F2MBT5_SPOSC</name>
<reference evidence="2 3" key="2">
    <citation type="journal article" date="2015" name="Eukaryot. Cell">
        <title>Asexual propagation of a virulent clone complex in a human and feline outbreak of sporotrichosis.</title>
        <authorList>
            <person name="Teixeira Mde M."/>
            <person name="Rodrigues A.M."/>
            <person name="Tsui C.K."/>
            <person name="de Almeida L.G."/>
            <person name="Van Diepeningen A.D."/>
            <person name="van den Ende B.G."/>
            <person name="Fernandes G.F."/>
            <person name="Kano R."/>
            <person name="Hamelin R.C."/>
            <person name="Lopes-Bezerra L.M."/>
            <person name="Vasconcelos A.T."/>
            <person name="de Hoog S."/>
            <person name="de Camargo Z.P."/>
            <person name="Felipe M.S."/>
        </authorList>
    </citation>
    <scope>NUCLEOTIDE SEQUENCE [LARGE SCALE GENOMIC DNA]</scope>
    <source>
        <strain evidence="2 3">1099-18</strain>
    </source>
</reference>
<dbReference type="Proteomes" id="UP000033710">
    <property type="component" value="Unassembled WGS sequence"/>
</dbReference>
<dbReference type="AlphaFoldDB" id="A0A0F2MBT5"/>
<organism evidence="2 3">
    <name type="scientific">Sporothrix schenckii 1099-18</name>
    <dbReference type="NCBI Taxonomy" id="1397361"/>
    <lineage>
        <taxon>Eukaryota</taxon>
        <taxon>Fungi</taxon>
        <taxon>Dikarya</taxon>
        <taxon>Ascomycota</taxon>
        <taxon>Pezizomycotina</taxon>
        <taxon>Sordariomycetes</taxon>
        <taxon>Sordariomycetidae</taxon>
        <taxon>Ophiostomatales</taxon>
        <taxon>Ophiostomataceae</taxon>
        <taxon>Sporothrix</taxon>
    </lineage>
</organism>
<dbReference type="KEGG" id="ssck:SPSK_10219"/>
<dbReference type="EMBL" id="AXCR01000007">
    <property type="protein sequence ID" value="KJR85621.1"/>
    <property type="molecule type" value="Genomic_DNA"/>
</dbReference>
<sequence>MLSRLALSLSPLRFAPSAISHQPTGAGALEDDPGGCLLGAREGAQKAQENATGVSDGGNDQGVRYVAPEL</sequence>
<dbReference type="VEuPathDB" id="FungiDB:SPSK_10219"/>
<accession>A0A0F2MBT5</accession>
<dbReference type="RefSeq" id="XP_016588297.1">
    <property type="nucleotide sequence ID" value="XM_016736764.1"/>
</dbReference>
<evidence type="ECO:0000256" key="1">
    <source>
        <dbReference type="SAM" id="MobiDB-lite"/>
    </source>
</evidence>
<gene>
    <name evidence="2" type="ORF">SPSK_10219</name>
</gene>